<evidence type="ECO:0000256" key="1">
    <source>
        <dbReference type="SAM" id="MobiDB-lite"/>
    </source>
</evidence>
<evidence type="ECO:0000313" key="2">
    <source>
        <dbReference type="EMBL" id="DAF91924.1"/>
    </source>
</evidence>
<dbReference type="EMBL" id="BK016062">
    <property type="protein sequence ID" value="DAF91924.1"/>
    <property type="molecule type" value="Genomic_DNA"/>
</dbReference>
<feature type="compositionally biased region" description="Polar residues" evidence="1">
    <location>
        <begin position="181"/>
        <end position="192"/>
    </location>
</feature>
<protein>
    <recommendedName>
        <fullName evidence="3">DUF669 domain-containing protein</fullName>
    </recommendedName>
</protein>
<reference evidence="2" key="1">
    <citation type="journal article" date="2021" name="Proc. Natl. Acad. Sci. U.S.A.">
        <title>A Catalog of Tens of Thousands of Viruses from Human Metagenomes Reveals Hidden Associations with Chronic Diseases.</title>
        <authorList>
            <person name="Tisza M.J."/>
            <person name="Buck C.B."/>
        </authorList>
    </citation>
    <scope>NUCLEOTIDE SEQUENCE</scope>
    <source>
        <strain evidence="2">CtZkC8</strain>
    </source>
</reference>
<sequence>MYSTSTAVTNNNESNGSYIPAGINENVFLKSVEAKKSPNGHDFLEITFENSEGKTATMTEWKNEKSMWVKTDEDLQRRDNLQFGRIMQVINCYLPNVEGEFNTFKEMIDWVQATLSPMVATKKALRLKVVYDKNNYTQVSKNGIFVEPMDKAETEIKKFSRDSFERQVVADVEKSTDPLASATNADSTQASGSDDLPF</sequence>
<organism evidence="2">
    <name type="scientific">Podoviridae sp. ctZkC8</name>
    <dbReference type="NCBI Taxonomy" id="2825259"/>
    <lineage>
        <taxon>Viruses</taxon>
        <taxon>Duplodnaviria</taxon>
        <taxon>Heunggongvirae</taxon>
        <taxon>Uroviricota</taxon>
        <taxon>Caudoviricetes</taxon>
    </lineage>
</organism>
<proteinExistence type="predicted"/>
<accession>A0A8S5UBU2</accession>
<evidence type="ECO:0008006" key="3">
    <source>
        <dbReference type="Google" id="ProtNLM"/>
    </source>
</evidence>
<feature type="region of interest" description="Disordered" evidence="1">
    <location>
        <begin position="174"/>
        <end position="198"/>
    </location>
</feature>
<name>A0A8S5UBU2_9CAUD</name>